<sequence>MSEKQKSRFIGSIQYYCLSYSLLFAHLLVPELSLQRTNLSSPFHSALEHYNRWNEPILFSLLLLVLVIPIGVFVRSKDWRLVLIY</sequence>
<evidence type="ECO:0000313" key="2">
    <source>
        <dbReference type="EMBL" id="QDT65916.1"/>
    </source>
</evidence>
<organism evidence="2 3">
    <name type="scientific">Calycomorphotria hydatis</name>
    <dbReference type="NCBI Taxonomy" id="2528027"/>
    <lineage>
        <taxon>Bacteria</taxon>
        <taxon>Pseudomonadati</taxon>
        <taxon>Planctomycetota</taxon>
        <taxon>Planctomycetia</taxon>
        <taxon>Planctomycetales</taxon>
        <taxon>Planctomycetaceae</taxon>
        <taxon>Calycomorphotria</taxon>
    </lineage>
</organism>
<dbReference type="AlphaFoldDB" id="A0A517TC11"/>
<gene>
    <name evidence="2" type="ORF">V22_31790</name>
</gene>
<dbReference type="Proteomes" id="UP000319976">
    <property type="component" value="Chromosome"/>
</dbReference>
<evidence type="ECO:0000313" key="3">
    <source>
        <dbReference type="Proteomes" id="UP000319976"/>
    </source>
</evidence>
<feature type="transmembrane region" description="Helical" evidence="1">
    <location>
        <begin position="12"/>
        <end position="29"/>
    </location>
</feature>
<feature type="transmembrane region" description="Helical" evidence="1">
    <location>
        <begin position="57"/>
        <end position="74"/>
    </location>
</feature>
<keyword evidence="1" id="KW-1133">Transmembrane helix</keyword>
<dbReference type="EMBL" id="CP036316">
    <property type="protein sequence ID" value="QDT65916.1"/>
    <property type="molecule type" value="Genomic_DNA"/>
</dbReference>
<protein>
    <submittedName>
        <fullName evidence="2">Uncharacterized protein</fullName>
    </submittedName>
</protein>
<evidence type="ECO:0000256" key="1">
    <source>
        <dbReference type="SAM" id="Phobius"/>
    </source>
</evidence>
<proteinExistence type="predicted"/>
<dbReference type="KEGG" id="chya:V22_31790"/>
<keyword evidence="3" id="KW-1185">Reference proteome</keyword>
<keyword evidence="1" id="KW-0812">Transmembrane</keyword>
<name>A0A517TC11_9PLAN</name>
<accession>A0A517TC11</accession>
<reference evidence="2 3" key="1">
    <citation type="submission" date="2019-02" db="EMBL/GenBank/DDBJ databases">
        <title>Deep-cultivation of Planctomycetes and their phenomic and genomic characterization uncovers novel biology.</title>
        <authorList>
            <person name="Wiegand S."/>
            <person name="Jogler M."/>
            <person name="Boedeker C."/>
            <person name="Pinto D."/>
            <person name="Vollmers J."/>
            <person name="Rivas-Marin E."/>
            <person name="Kohn T."/>
            <person name="Peeters S.H."/>
            <person name="Heuer A."/>
            <person name="Rast P."/>
            <person name="Oberbeckmann S."/>
            <person name="Bunk B."/>
            <person name="Jeske O."/>
            <person name="Meyerdierks A."/>
            <person name="Storesund J.E."/>
            <person name="Kallscheuer N."/>
            <person name="Luecker S."/>
            <person name="Lage O.M."/>
            <person name="Pohl T."/>
            <person name="Merkel B.J."/>
            <person name="Hornburger P."/>
            <person name="Mueller R.-W."/>
            <person name="Bruemmer F."/>
            <person name="Labrenz M."/>
            <person name="Spormann A.M."/>
            <person name="Op den Camp H."/>
            <person name="Overmann J."/>
            <person name="Amann R."/>
            <person name="Jetten M.S.M."/>
            <person name="Mascher T."/>
            <person name="Medema M.H."/>
            <person name="Devos D.P."/>
            <person name="Kaster A.-K."/>
            <person name="Ovreas L."/>
            <person name="Rohde M."/>
            <person name="Galperin M.Y."/>
            <person name="Jogler C."/>
        </authorList>
    </citation>
    <scope>NUCLEOTIDE SEQUENCE [LARGE SCALE GENOMIC DNA]</scope>
    <source>
        <strain evidence="2 3">V22</strain>
    </source>
</reference>
<keyword evidence="1" id="KW-0472">Membrane</keyword>